<dbReference type="Proteomes" id="UP000250266">
    <property type="component" value="Unassembled WGS sequence"/>
</dbReference>
<evidence type="ECO:0000313" key="2">
    <source>
        <dbReference type="EMBL" id="OCK78044.1"/>
    </source>
</evidence>
<reference evidence="2 3" key="1">
    <citation type="journal article" date="2016" name="Nat. Commun.">
        <title>Ectomycorrhizal ecology is imprinted in the genome of the dominant symbiotic fungus Cenococcum geophilum.</title>
        <authorList>
            <consortium name="DOE Joint Genome Institute"/>
            <person name="Peter M."/>
            <person name="Kohler A."/>
            <person name="Ohm R.A."/>
            <person name="Kuo A."/>
            <person name="Krutzmann J."/>
            <person name="Morin E."/>
            <person name="Arend M."/>
            <person name="Barry K.W."/>
            <person name="Binder M."/>
            <person name="Choi C."/>
            <person name="Clum A."/>
            <person name="Copeland A."/>
            <person name="Grisel N."/>
            <person name="Haridas S."/>
            <person name="Kipfer T."/>
            <person name="LaButti K."/>
            <person name="Lindquist E."/>
            <person name="Lipzen A."/>
            <person name="Maire R."/>
            <person name="Meier B."/>
            <person name="Mihaltcheva S."/>
            <person name="Molinier V."/>
            <person name="Murat C."/>
            <person name="Poggeler S."/>
            <person name="Quandt C.A."/>
            <person name="Sperisen C."/>
            <person name="Tritt A."/>
            <person name="Tisserant E."/>
            <person name="Crous P.W."/>
            <person name="Henrissat B."/>
            <person name="Nehls U."/>
            <person name="Egli S."/>
            <person name="Spatafora J.W."/>
            <person name="Grigoriev I.V."/>
            <person name="Martin F.M."/>
        </authorList>
    </citation>
    <scope>NUCLEOTIDE SEQUENCE [LARGE SCALE GENOMIC DNA]</scope>
    <source>
        <strain evidence="2 3">CBS 459.81</strain>
    </source>
</reference>
<dbReference type="AlphaFoldDB" id="A0A8E2JD24"/>
<keyword evidence="3" id="KW-1185">Reference proteome</keyword>
<evidence type="ECO:0000313" key="3">
    <source>
        <dbReference type="Proteomes" id="UP000250266"/>
    </source>
</evidence>
<gene>
    <name evidence="2" type="ORF">K432DRAFT_395105</name>
</gene>
<organism evidence="2 3">
    <name type="scientific">Lepidopterella palustris CBS 459.81</name>
    <dbReference type="NCBI Taxonomy" id="1314670"/>
    <lineage>
        <taxon>Eukaryota</taxon>
        <taxon>Fungi</taxon>
        <taxon>Dikarya</taxon>
        <taxon>Ascomycota</taxon>
        <taxon>Pezizomycotina</taxon>
        <taxon>Dothideomycetes</taxon>
        <taxon>Pleosporomycetidae</taxon>
        <taxon>Mytilinidiales</taxon>
        <taxon>Argynnaceae</taxon>
        <taxon>Lepidopterella</taxon>
    </lineage>
</organism>
<feature type="transmembrane region" description="Helical" evidence="1">
    <location>
        <begin position="116"/>
        <end position="134"/>
    </location>
</feature>
<keyword evidence="1" id="KW-1133">Transmembrane helix</keyword>
<protein>
    <submittedName>
        <fullName evidence="2">Uncharacterized protein</fullName>
    </submittedName>
</protein>
<evidence type="ECO:0000256" key="1">
    <source>
        <dbReference type="SAM" id="Phobius"/>
    </source>
</evidence>
<keyword evidence="1" id="KW-0472">Membrane</keyword>
<proteinExistence type="predicted"/>
<dbReference type="EMBL" id="KV745084">
    <property type="protein sequence ID" value="OCK78044.1"/>
    <property type="molecule type" value="Genomic_DNA"/>
</dbReference>
<keyword evidence="1" id="KW-0812">Transmembrane</keyword>
<sequence>MATTNSMLCFHKLLHSLSASGPPGSEAGGIAFLNNALPNQNVPSTGILVPSESSSSTSCQVRYKDRPTSKKAVIPLLQVFLDTITKFLPNKRDLQAIRLVSRETHDTTLSFLFDRIYLIFILPVSMSFIISWTTGCSSRPRMFNVEMIGSSAVPSWLTGSDISPFPISLFRRQWTKAATAGFKLWKPVADGSRAATESDEDYKALLEVIY</sequence>
<accession>A0A8E2JD24</accession>
<name>A0A8E2JD24_9PEZI</name>